<dbReference type="RefSeq" id="WP_195383859.1">
    <property type="nucleotide sequence ID" value="NZ_JADMVZ010000005.1"/>
</dbReference>
<name>A0AAW6CBR2_FLAPL</name>
<reference evidence="1" key="1">
    <citation type="submission" date="2023-01" db="EMBL/GenBank/DDBJ databases">
        <title>Human gut microbiome strain richness.</title>
        <authorList>
            <person name="Chen-Liaw A."/>
        </authorList>
    </citation>
    <scope>NUCLEOTIDE SEQUENCE</scope>
    <source>
        <strain evidence="1">1001287st1_F4_1001285I_161205</strain>
    </source>
</reference>
<dbReference type="EMBL" id="JAQLWV010000005">
    <property type="protein sequence ID" value="MDB7932482.1"/>
    <property type="molecule type" value="Genomic_DNA"/>
</dbReference>
<accession>A0AAW6CBR2</accession>
<organism evidence="1 2">
    <name type="scientific">Flavonifractor plautii</name>
    <name type="common">Fusobacterium plautii</name>
    <dbReference type="NCBI Taxonomy" id="292800"/>
    <lineage>
        <taxon>Bacteria</taxon>
        <taxon>Bacillati</taxon>
        <taxon>Bacillota</taxon>
        <taxon>Clostridia</taxon>
        <taxon>Eubacteriales</taxon>
        <taxon>Oscillospiraceae</taxon>
        <taxon>Flavonifractor</taxon>
    </lineage>
</organism>
<gene>
    <name evidence="1" type="ORF">PNE06_05295</name>
</gene>
<dbReference type="Proteomes" id="UP001211173">
    <property type="component" value="Unassembled WGS sequence"/>
</dbReference>
<comment type="caution">
    <text evidence="1">The sequence shown here is derived from an EMBL/GenBank/DDBJ whole genome shotgun (WGS) entry which is preliminary data.</text>
</comment>
<dbReference type="AlphaFoldDB" id="A0AAW6CBR2"/>
<evidence type="ECO:0000313" key="2">
    <source>
        <dbReference type="Proteomes" id="UP001211173"/>
    </source>
</evidence>
<proteinExistence type="predicted"/>
<evidence type="ECO:0000313" key="1">
    <source>
        <dbReference type="EMBL" id="MDB7932482.1"/>
    </source>
</evidence>
<protein>
    <submittedName>
        <fullName evidence="1">Uncharacterized protein</fullName>
    </submittedName>
</protein>
<sequence>MKLIAQKDAFEDTCRVCERHNTAYIDGKLIEYCNLYASEHCKHFKGIEGFPKSCEAKPTVD</sequence>